<keyword evidence="1" id="KW-0732">Signal</keyword>
<name>A0A2P6NZT6_9EUKA</name>
<dbReference type="PANTHER" id="PTHR10334">
    <property type="entry name" value="CYSTEINE-RICH SECRETORY PROTEIN-RELATED"/>
    <property type="match status" value="1"/>
</dbReference>
<feature type="chain" id="PRO_5015149862" evidence="1">
    <location>
        <begin position="16"/>
        <end position="184"/>
    </location>
</feature>
<dbReference type="SMART" id="SM00198">
    <property type="entry name" value="SCP"/>
    <property type="match status" value="1"/>
</dbReference>
<dbReference type="PRINTS" id="PR00838">
    <property type="entry name" value="V5ALLERGEN"/>
</dbReference>
<keyword evidence="4" id="KW-1185">Reference proteome</keyword>
<evidence type="ECO:0000313" key="3">
    <source>
        <dbReference type="EMBL" id="PRP89462.1"/>
    </source>
</evidence>
<proteinExistence type="predicted"/>
<dbReference type="Proteomes" id="UP000241769">
    <property type="component" value="Unassembled WGS sequence"/>
</dbReference>
<organism evidence="3 4">
    <name type="scientific">Planoprotostelium fungivorum</name>
    <dbReference type="NCBI Taxonomy" id="1890364"/>
    <lineage>
        <taxon>Eukaryota</taxon>
        <taxon>Amoebozoa</taxon>
        <taxon>Evosea</taxon>
        <taxon>Variosea</taxon>
        <taxon>Cavosteliida</taxon>
        <taxon>Cavosteliaceae</taxon>
        <taxon>Planoprotostelium</taxon>
    </lineage>
</organism>
<feature type="signal peptide" evidence="1">
    <location>
        <begin position="1"/>
        <end position="15"/>
    </location>
</feature>
<dbReference type="AlphaFoldDB" id="A0A2P6NZT6"/>
<dbReference type="Gene3D" id="3.40.33.10">
    <property type="entry name" value="CAP"/>
    <property type="match status" value="1"/>
</dbReference>
<dbReference type="PRINTS" id="PR00837">
    <property type="entry name" value="V5TPXLIKE"/>
</dbReference>
<dbReference type="STRING" id="1890364.A0A2P6NZT6"/>
<dbReference type="PROSITE" id="PS01009">
    <property type="entry name" value="CRISP_1"/>
    <property type="match status" value="1"/>
</dbReference>
<gene>
    <name evidence="3" type="ORF">PROFUN_01325</name>
</gene>
<evidence type="ECO:0000259" key="2">
    <source>
        <dbReference type="SMART" id="SM00198"/>
    </source>
</evidence>
<dbReference type="SUPFAM" id="SSF55797">
    <property type="entry name" value="PR-1-like"/>
    <property type="match status" value="1"/>
</dbReference>
<dbReference type="InterPro" id="IPR002413">
    <property type="entry name" value="V5_allergen-like"/>
</dbReference>
<protein>
    <submittedName>
        <fullName evidence="3">Lipoprotein</fullName>
    </submittedName>
</protein>
<dbReference type="InterPro" id="IPR014044">
    <property type="entry name" value="CAP_dom"/>
</dbReference>
<dbReference type="InterPro" id="IPR018244">
    <property type="entry name" value="Allrgn_V5/Tpx1_CS"/>
</dbReference>
<sequence length="184" mass="19972">MRFTIFLALLALAHAVDVFPAVEEMEELMFADIPTTILNLHNQARAAKGIAPLKWNTTIAKLAQSYSDQCKWGHSGRKGYGENIASGASSGAATAYSSQDATGGVNGWNNEKKNWNCASNSCNGVCGHYTQVVWENTKQIGCGFTSCKKNTPFGSSFPNWKYLVCNYAAPGNYVGQRPFPSNKC</sequence>
<accession>A0A2P6NZT6</accession>
<evidence type="ECO:0000256" key="1">
    <source>
        <dbReference type="SAM" id="SignalP"/>
    </source>
</evidence>
<comment type="caution">
    <text evidence="3">The sequence shown here is derived from an EMBL/GenBank/DDBJ whole genome shotgun (WGS) entry which is preliminary data.</text>
</comment>
<dbReference type="InterPro" id="IPR001283">
    <property type="entry name" value="CRISP-related"/>
</dbReference>
<dbReference type="Pfam" id="PF00188">
    <property type="entry name" value="CAP"/>
    <property type="match status" value="1"/>
</dbReference>
<reference evidence="3 4" key="1">
    <citation type="journal article" date="2018" name="Genome Biol. Evol.">
        <title>Multiple Roots of Fruiting Body Formation in Amoebozoa.</title>
        <authorList>
            <person name="Hillmann F."/>
            <person name="Forbes G."/>
            <person name="Novohradska S."/>
            <person name="Ferling I."/>
            <person name="Riege K."/>
            <person name="Groth M."/>
            <person name="Westermann M."/>
            <person name="Marz M."/>
            <person name="Spaller T."/>
            <person name="Winckler T."/>
            <person name="Schaap P."/>
            <person name="Glockner G."/>
        </authorList>
    </citation>
    <scope>NUCLEOTIDE SEQUENCE [LARGE SCALE GENOMIC DNA]</scope>
    <source>
        <strain evidence="3 4">Jena</strain>
    </source>
</reference>
<dbReference type="EMBL" id="MDYQ01000003">
    <property type="protein sequence ID" value="PRP89462.1"/>
    <property type="molecule type" value="Genomic_DNA"/>
</dbReference>
<dbReference type="GO" id="GO:0005576">
    <property type="term" value="C:extracellular region"/>
    <property type="evidence" value="ECO:0007669"/>
    <property type="project" value="InterPro"/>
</dbReference>
<dbReference type="PROSITE" id="PS01010">
    <property type="entry name" value="CRISP_2"/>
    <property type="match status" value="1"/>
</dbReference>
<dbReference type="OrthoDB" id="16347at2759"/>
<evidence type="ECO:0000313" key="4">
    <source>
        <dbReference type="Proteomes" id="UP000241769"/>
    </source>
</evidence>
<dbReference type="InParanoid" id="A0A2P6NZT6"/>
<keyword evidence="3" id="KW-0449">Lipoprotein</keyword>
<dbReference type="InterPro" id="IPR035940">
    <property type="entry name" value="CAP_sf"/>
</dbReference>
<feature type="domain" description="SCP" evidence="2">
    <location>
        <begin position="32"/>
        <end position="175"/>
    </location>
</feature>